<gene>
    <name evidence="2" type="ORF">GCM10007380_31150</name>
</gene>
<sequence length="80" mass="9433">MIPYHEDCYAKDLKGVKTLFLNNQPVNGFSGNILAFFALIVLIVSFFIKEDTMIFLAVFMVFPILYRLYSYLVYERHIEK</sequence>
<keyword evidence="1" id="KW-1133">Transmembrane helix</keyword>
<dbReference type="Proteomes" id="UP000626244">
    <property type="component" value="Unassembled WGS sequence"/>
</dbReference>
<dbReference type="RefSeq" id="WP_088000674.1">
    <property type="nucleotide sequence ID" value="NZ_BMHB01000002.1"/>
</dbReference>
<dbReference type="OrthoDB" id="2657646at2"/>
<accession>A0A8J3ALK4</accession>
<evidence type="ECO:0000313" key="3">
    <source>
        <dbReference type="Proteomes" id="UP000626244"/>
    </source>
</evidence>
<dbReference type="EMBL" id="BMHB01000002">
    <property type="protein sequence ID" value="GGI16075.1"/>
    <property type="molecule type" value="Genomic_DNA"/>
</dbReference>
<evidence type="ECO:0000256" key="1">
    <source>
        <dbReference type="SAM" id="Phobius"/>
    </source>
</evidence>
<comment type="caution">
    <text evidence="2">The sequence shown here is derived from an EMBL/GenBank/DDBJ whole genome shotgun (WGS) entry which is preliminary data.</text>
</comment>
<feature type="transmembrane region" description="Helical" evidence="1">
    <location>
        <begin position="54"/>
        <end position="74"/>
    </location>
</feature>
<evidence type="ECO:0000313" key="2">
    <source>
        <dbReference type="EMBL" id="GGI16075.1"/>
    </source>
</evidence>
<dbReference type="AlphaFoldDB" id="A0A8J3ALK4"/>
<organism evidence="2 3">
    <name type="scientific">Gottfriedia solisilvae</name>
    <dbReference type="NCBI Taxonomy" id="1516104"/>
    <lineage>
        <taxon>Bacteria</taxon>
        <taxon>Bacillati</taxon>
        <taxon>Bacillota</taxon>
        <taxon>Bacilli</taxon>
        <taxon>Bacillales</taxon>
        <taxon>Bacillaceae</taxon>
        <taxon>Gottfriedia</taxon>
    </lineage>
</organism>
<keyword evidence="3" id="KW-1185">Reference proteome</keyword>
<proteinExistence type="predicted"/>
<reference evidence="3" key="1">
    <citation type="journal article" date="2019" name="Int. J. Syst. Evol. Microbiol.">
        <title>The Global Catalogue of Microorganisms (GCM) 10K type strain sequencing project: providing services to taxonomists for standard genome sequencing and annotation.</title>
        <authorList>
            <consortium name="The Broad Institute Genomics Platform"/>
            <consortium name="The Broad Institute Genome Sequencing Center for Infectious Disease"/>
            <person name="Wu L."/>
            <person name="Ma J."/>
        </authorList>
    </citation>
    <scope>NUCLEOTIDE SEQUENCE [LARGE SCALE GENOMIC DNA]</scope>
    <source>
        <strain evidence="3">CGMCC 1.14993</strain>
    </source>
</reference>
<protein>
    <submittedName>
        <fullName evidence="2">Uncharacterized protein</fullName>
    </submittedName>
</protein>
<name>A0A8J3ALK4_9BACI</name>
<feature type="transmembrane region" description="Helical" evidence="1">
    <location>
        <begin position="29"/>
        <end position="48"/>
    </location>
</feature>
<keyword evidence="1" id="KW-0472">Membrane</keyword>
<keyword evidence="1" id="KW-0812">Transmembrane</keyword>